<feature type="transmembrane region" description="Helical" evidence="6">
    <location>
        <begin position="92"/>
        <end position="111"/>
    </location>
</feature>
<dbReference type="Gene3D" id="1.20.5.110">
    <property type="match status" value="1"/>
</dbReference>
<evidence type="ECO:0000256" key="6">
    <source>
        <dbReference type="SAM" id="Phobius"/>
    </source>
</evidence>
<feature type="coiled-coil region" evidence="4">
    <location>
        <begin position="20"/>
        <end position="68"/>
    </location>
</feature>
<reference evidence="9" key="1">
    <citation type="journal article" date="2006" name="Science">
        <title>Ancient noncoding elements conserved in the human genome.</title>
        <authorList>
            <person name="Venkatesh B."/>
            <person name="Kirkness E.F."/>
            <person name="Loh Y.H."/>
            <person name="Halpern A.L."/>
            <person name="Lee A.P."/>
            <person name="Johnson J."/>
            <person name="Dandona N."/>
            <person name="Viswanathan L.D."/>
            <person name="Tay A."/>
            <person name="Venter J.C."/>
            <person name="Strausberg R.L."/>
            <person name="Brenner S."/>
        </authorList>
    </citation>
    <scope>NUCLEOTIDE SEQUENCE [LARGE SCALE GENOMIC DNA]</scope>
</reference>
<dbReference type="PRINTS" id="PR00219">
    <property type="entry name" value="SYNAPTOBREVN"/>
</dbReference>
<dbReference type="STRING" id="7868.ENSCMIP00000023327"/>
<evidence type="ECO:0000313" key="9">
    <source>
        <dbReference type="Proteomes" id="UP000314986"/>
    </source>
</evidence>
<evidence type="ECO:0000256" key="5">
    <source>
        <dbReference type="SAM" id="MobiDB-lite"/>
    </source>
</evidence>
<keyword evidence="6" id="KW-0472">Membrane</keyword>
<evidence type="ECO:0000256" key="1">
    <source>
        <dbReference type="ARBA" id="ARBA00008025"/>
    </source>
</evidence>
<dbReference type="GO" id="GO:0012505">
    <property type="term" value="C:endomembrane system"/>
    <property type="evidence" value="ECO:0007669"/>
    <property type="project" value="UniProtKB-SubCell"/>
</dbReference>
<proteinExistence type="inferred from homology"/>
<dbReference type="SUPFAM" id="SSF58038">
    <property type="entry name" value="SNARE fusion complex"/>
    <property type="match status" value="1"/>
</dbReference>
<evidence type="ECO:0000256" key="3">
    <source>
        <dbReference type="PROSITE-ProRule" id="PRU00290"/>
    </source>
</evidence>
<dbReference type="InParanoid" id="A0A4W3I3I8"/>
<dbReference type="PANTHER" id="PTHR47462:SF1">
    <property type="entry name" value="VESICLE-ASSOCIATED MEMBRANE PROTEIN 5"/>
    <property type="match status" value="1"/>
</dbReference>
<evidence type="ECO:0000256" key="2">
    <source>
        <dbReference type="ARBA" id="ARBA00046280"/>
    </source>
</evidence>
<dbReference type="PANTHER" id="PTHR47462">
    <property type="entry name" value="VESICLE-ASSOCIATED MEMBRANE PROTEIN 5"/>
    <property type="match status" value="1"/>
</dbReference>
<comment type="similarity">
    <text evidence="1">Belongs to the synaptobrevin family.</text>
</comment>
<dbReference type="GeneTree" id="ENSGT00940000170695"/>
<evidence type="ECO:0000259" key="7">
    <source>
        <dbReference type="PROSITE" id="PS50892"/>
    </source>
</evidence>
<dbReference type="PROSITE" id="PS50892">
    <property type="entry name" value="V_SNARE"/>
    <property type="match status" value="1"/>
</dbReference>
<dbReference type="InterPro" id="IPR042855">
    <property type="entry name" value="V_SNARE_CC"/>
</dbReference>
<dbReference type="GO" id="GO:0016192">
    <property type="term" value="P:vesicle-mediated transport"/>
    <property type="evidence" value="ECO:0007669"/>
    <property type="project" value="InterPro"/>
</dbReference>
<keyword evidence="3 4" id="KW-0175">Coiled coil</keyword>
<dbReference type="AlphaFoldDB" id="A0A4W3I3I8"/>
<feature type="region of interest" description="Disordered" evidence="5">
    <location>
        <begin position="121"/>
        <end position="172"/>
    </location>
</feature>
<sequence length="172" mass="18515">MPYIQVSECLYLLISITALLQNGSKDLQKLQSEAEEIKDLMHGNVVKIKEREEKLTVLEDRATVLEEAGKTFQKTSHKVAQQEKFKNRKYKIILGIVLVTVTIILLAIVLWTCIPRGSAPTSYSSSTEVRGSESGPHLLGAEGGVSPTSGSRVGSEPHPLGTEGGVSPTSGG</sequence>
<dbReference type="GO" id="GO:0016020">
    <property type="term" value="C:membrane"/>
    <property type="evidence" value="ECO:0007669"/>
    <property type="project" value="InterPro"/>
</dbReference>
<dbReference type="Ensembl" id="ENSCMIT00000023725.1">
    <property type="protein sequence ID" value="ENSCMIP00000023327.1"/>
    <property type="gene ID" value="ENSCMIG00000010450.1"/>
</dbReference>
<keyword evidence="6" id="KW-1133">Transmembrane helix</keyword>
<evidence type="ECO:0000256" key="4">
    <source>
        <dbReference type="SAM" id="Coils"/>
    </source>
</evidence>
<keyword evidence="9" id="KW-1185">Reference proteome</keyword>
<reference evidence="8" key="4">
    <citation type="submission" date="2025-08" db="UniProtKB">
        <authorList>
            <consortium name="Ensembl"/>
        </authorList>
    </citation>
    <scope>IDENTIFICATION</scope>
</reference>
<comment type="subcellular location">
    <subcellularLocation>
        <location evidence="2">Endomembrane system</location>
        <topology evidence="2">Single-pass type IV membrane protein</topology>
    </subcellularLocation>
</comment>
<dbReference type="Proteomes" id="UP000314986">
    <property type="component" value="Unassembled WGS sequence"/>
</dbReference>
<dbReference type="InterPro" id="IPR001388">
    <property type="entry name" value="Synaptobrevin-like"/>
</dbReference>
<dbReference type="Pfam" id="PF00957">
    <property type="entry name" value="Synaptobrevin"/>
    <property type="match status" value="1"/>
</dbReference>
<accession>A0A4W3I3I8</accession>
<reference evidence="9" key="3">
    <citation type="journal article" date="2014" name="Nature">
        <title>Elephant shark genome provides unique insights into gnathostome evolution.</title>
        <authorList>
            <consortium name="International Elephant Shark Genome Sequencing Consortium"/>
            <person name="Venkatesh B."/>
            <person name="Lee A.P."/>
            <person name="Ravi V."/>
            <person name="Maurya A.K."/>
            <person name="Lian M.M."/>
            <person name="Swann J.B."/>
            <person name="Ohta Y."/>
            <person name="Flajnik M.F."/>
            <person name="Sutoh Y."/>
            <person name="Kasahara M."/>
            <person name="Hoon S."/>
            <person name="Gangu V."/>
            <person name="Roy S.W."/>
            <person name="Irimia M."/>
            <person name="Korzh V."/>
            <person name="Kondrychyn I."/>
            <person name="Lim Z.W."/>
            <person name="Tay B.H."/>
            <person name="Tohari S."/>
            <person name="Kong K.W."/>
            <person name="Ho S."/>
            <person name="Lorente-Galdos B."/>
            <person name="Quilez J."/>
            <person name="Marques-Bonet T."/>
            <person name="Raney B.J."/>
            <person name="Ingham P.W."/>
            <person name="Tay A."/>
            <person name="Hillier L.W."/>
            <person name="Minx P."/>
            <person name="Boehm T."/>
            <person name="Wilson R.K."/>
            <person name="Brenner S."/>
            <person name="Warren W.C."/>
        </authorList>
    </citation>
    <scope>NUCLEOTIDE SEQUENCE [LARGE SCALE GENOMIC DNA]</scope>
</reference>
<feature type="domain" description="V-SNARE coiled-coil homology" evidence="7">
    <location>
        <begin position="26"/>
        <end position="86"/>
    </location>
</feature>
<protein>
    <submittedName>
        <fullName evidence="8">Vesicle-associated membrane protein 2-like</fullName>
    </submittedName>
</protein>
<gene>
    <name evidence="8" type="primary">LOC103187810</name>
</gene>
<reference evidence="9" key="2">
    <citation type="journal article" date="2007" name="PLoS Biol.">
        <title>Survey sequencing and comparative analysis of the elephant shark (Callorhinchus milii) genome.</title>
        <authorList>
            <person name="Venkatesh B."/>
            <person name="Kirkness E.F."/>
            <person name="Loh Y.H."/>
            <person name="Halpern A.L."/>
            <person name="Lee A.P."/>
            <person name="Johnson J."/>
            <person name="Dandona N."/>
            <person name="Viswanathan L.D."/>
            <person name="Tay A."/>
            <person name="Venter J.C."/>
            <person name="Strausberg R.L."/>
            <person name="Brenner S."/>
        </authorList>
    </citation>
    <scope>NUCLEOTIDE SEQUENCE [LARGE SCALE GENOMIC DNA]</scope>
</reference>
<keyword evidence="6" id="KW-0812">Transmembrane</keyword>
<organism evidence="8 9">
    <name type="scientific">Callorhinchus milii</name>
    <name type="common">Ghost shark</name>
    <dbReference type="NCBI Taxonomy" id="7868"/>
    <lineage>
        <taxon>Eukaryota</taxon>
        <taxon>Metazoa</taxon>
        <taxon>Chordata</taxon>
        <taxon>Craniata</taxon>
        <taxon>Vertebrata</taxon>
        <taxon>Chondrichthyes</taxon>
        <taxon>Holocephali</taxon>
        <taxon>Chimaeriformes</taxon>
        <taxon>Callorhinchidae</taxon>
        <taxon>Callorhinchus</taxon>
    </lineage>
</organism>
<name>A0A4W3I3I8_CALMI</name>
<evidence type="ECO:0000313" key="8">
    <source>
        <dbReference type="Ensembl" id="ENSCMIP00000023327.1"/>
    </source>
</evidence>
<reference evidence="8" key="5">
    <citation type="submission" date="2025-09" db="UniProtKB">
        <authorList>
            <consortium name="Ensembl"/>
        </authorList>
    </citation>
    <scope>IDENTIFICATION</scope>
</reference>
<dbReference type="InterPro" id="IPR042166">
    <property type="entry name" value="Vamp5"/>
</dbReference>